<accession>A0A1F6DC87</accession>
<evidence type="ECO:0000256" key="2">
    <source>
        <dbReference type="ARBA" id="ARBA00022980"/>
    </source>
</evidence>
<dbReference type="Gene3D" id="1.10.287.610">
    <property type="entry name" value="Helix hairpin bin"/>
    <property type="match status" value="1"/>
</dbReference>
<dbReference type="GO" id="GO:0003735">
    <property type="term" value="F:structural constituent of ribosome"/>
    <property type="evidence" value="ECO:0007669"/>
    <property type="project" value="InterPro"/>
</dbReference>
<dbReference type="InterPro" id="IPR023591">
    <property type="entry name" value="Ribosomal_uS2_flav_dom_sf"/>
</dbReference>
<proteinExistence type="inferred from homology"/>
<name>A0A1F6DC87_9BACT</name>
<dbReference type="PANTHER" id="PTHR12534:SF0">
    <property type="entry name" value="SMALL RIBOSOMAL SUBUNIT PROTEIN US2M"/>
    <property type="match status" value="1"/>
</dbReference>
<dbReference type="STRING" id="1798492.A3C89_01410"/>
<dbReference type="PANTHER" id="PTHR12534">
    <property type="entry name" value="30S RIBOSOMAL PROTEIN S2 PROKARYOTIC AND ORGANELLAR"/>
    <property type="match status" value="1"/>
</dbReference>
<dbReference type="PRINTS" id="PR00395">
    <property type="entry name" value="RIBOSOMALS2"/>
</dbReference>
<gene>
    <name evidence="5" type="primary">rpsB</name>
    <name evidence="7" type="ORF">A3C89_01410</name>
</gene>
<evidence type="ECO:0000256" key="1">
    <source>
        <dbReference type="ARBA" id="ARBA00006242"/>
    </source>
</evidence>
<evidence type="ECO:0000313" key="8">
    <source>
        <dbReference type="Proteomes" id="UP000178794"/>
    </source>
</evidence>
<comment type="similarity">
    <text evidence="1 5">Belongs to the universal ribosomal protein uS2 family.</text>
</comment>
<evidence type="ECO:0000256" key="6">
    <source>
        <dbReference type="SAM" id="MobiDB-lite"/>
    </source>
</evidence>
<feature type="compositionally biased region" description="Basic and acidic residues" evidence="6">
    <location>
        <begin position="242"/>
        <end position="279"/>
    </location>
</feature>
<dbReference type="Gene3D" id="3.40.50.10490">
    <property type="entry name" value="Glucose-6-phosphate isomerase like protein, domain 1"/>
    <property type="match status" value="1"/>
</dbReference>
<feature type="region of interest" description="Disordered" evidence="6">
    <location>
        <begin position="242"/>
        <end position="302"/>
    </location>
</feature>
<dbReference type="NCBIfam" id="TIGR01011">
    <property type="entry name" value="rpsB_bact"/>
    <property type="match status" value="1"/>
</dbReference>
<protein>
    <recommendedName>
        <fullName evidence="4 5">Small ribosomal subunit protein uS2</fullName>
    </recommendedName>
</protein>
<dbReference type="AlphaFoldDB" id="A0A1F6DC87"/>
<keyword evidence="2 5" id="KW-0689">Ribosomal protein</keyword>
<dbReference type="InterPro" id="IPR005706">
    <property type="entry name" value="Ribosomal_uS2_bac/mit/plastid"/>
</dbReference>
<sequence length="302" mass="33281">MQNETQQLVDRLFKTGGHFGFQKSRRHPSVVQYLFGTKEGTDIIDLEKTAASLETAKTALANIARNGGDVIFIGTKDESQTIVREAALEAGASYVVNRWVGGTLTNFAEARKRLARLQDLITQGETGELDRKYTKKERGMINHEMKKLTYNFGGVRKLERLPKMIVVVDARHNFIPVEEAKKLGIQILALAGTDNDVTGIAYPVIMNDSLVGAVKTVLGELAATYKAARAEYVPPVAIARAPREGGERRSFRDRAPRGGDRGDRPRRPFTARKEGEHPRAPRAQGGRPQASRSEPSHVPKAA</sequence>
<dbReference type="EMBL" id="MFLF01000020">
    <property type="protein sequence ID" value="OGG59048.1"/>
    <property type="molecule type" value="Genomic_DNA"/>
</dbReference>
<dbReference type="GO" id="GO:0006412">
    <property type="term" value="P:translation"/>
    <property type="evidence" value="ECO:0007669"/>
    <property type="project" value="UniProtKB-UniRule"/>
</dbReference>
<evidence type="ECO:0000256" key="4">
    <source>
        <dbReference type="ARBA" id="ARBA00035256"/>
    </source>
</evidence>
<dbReference type="HAMAP" id="MF_00291_B">
    <property type="entry name" value="Ribosomal_uS2_B"/>
    <property type="match status" value="1"/>
</dbReference>
<reference evidence="7 8" key="1">
    <citation type="journal article" date="2016" name="Nat. Commun.">
        <title>Thousands of microbial genomes shed light on interconnected biogeochemical processes in an aquifer system.</title>
        <authorList>
            <person name="Anantharaman K."/>
            <person name="Brown C.T."/>
            <person name="Hug L.A."/>
            <person name="Sharon I."/>
            <person name="Castelle C.J."/>
            <person name="Probst A.J."/>
            <person name="Thomas B.C."/>
            <person name="Singh A."/>
            <person name="Wilkins M.J."/>
            <person name="Karaoz U."/>
            <person name="Brodie E.L."/>
            <person name="Williams K.H."/>
            <person name="Hubbard S.S."/>
            <person name="Banfield J.F."/>
        </authorList>
    </citation>
    <scope>NUCLEOTIDE SEQUENCE [LARGE SCALE GENOMIC DNA]</scope>
</reference>
<dbReference type="InterPro" id="IPR001865">
    <property type="entry name" value="Ribosomal_uS2"/>
</dbReference>
<evidence type="ECO:0000256" key="3">
    <source>
        <dbReference type="ARBA" id="ARBA00023274"/>
    </source>
</evidence>
<dbReference type="CDD" id="cd01425">
    <property type="entry name" value="RPS2"/>
    <property type="match status" value="1"/>
</dbReference>
<organism evidence="7 8">
    <name type="scientific">Candidatus Kaiserbacteria bacterium RIFCSPHIGHO2_02_FULL_50_50</name>
    <dbReference type="NCBI Taxonomy" id="1798492"/>
    <lineage>
        <taxon>Bacteria</taxon>
        <taxon>Candidatus Kaiseribacteriota</taxon>
    </lineage>
</organism>
<keyword evidence="3 5" id="KW-0687">Ribonucleoprotein</keyword>
<evidence type="ECO:0000313" key="7">
    <source>
        <dbReference type="EMBL" id="OGG59048.1"/>
    </source>
</evidence>
<dbReference type="GO" id="GO:0022627">
    <property type="term" value="C:cytosolic small ribosomal subunit"/>
    <property type="evidence" value="ECO:0007669"/>
    <property type="project" value="TreeGrafter"/>
</dbReference>
<dbReference type="SUPFAM" id="SSF52313">
    <property type="entry name" value="Ribosomal protein S2"/>
    <property type="match status" value="1"/>
</dbReference>
<evidence type="ECO:0000256" key="5">
    <source>
        <dbReference type="HAMAP-Rule" id="MF_00291"/>
    </source>
</evidence>
<dbReference type="Proteomes" id="UP000178794">
    <property type="component" value="Unassembled WGS sequence"/>
</dbReference>
<dbReference type="Pfam" id="PF00318">
    <property type="entry name" value="Ribosomal_S2"/>
    <property type="match status" value="1"/>
</dbReference>
<comment type="caution">
    <text evidence="7">The sequence shown here is derived from an EMBL/GenBank/DDBJ whole genome shotgun (WGS) entry which is preliminary data.</text>
</comment>